<gene>
    <name evidence="16" type="primary">eIFK</name>
    <name evidence="16" type="ORF">Esi_0049_0059</name>
</gene>
<dbReference type="InterPro" id="IPR000719">
    <property type="entry name" value="Prot_kinase_dom"/>
</dbReference>
<dbReference type="SUPFAM" id="SSF54495">
    <property type="entry name" value="UBC-like"/>
    <property type="match status" value="1"/>
</dbReference>
<dbReference type="EMBL" id="FN649739">
    <property type="protein sequence ID" value="CBJ48836.1"/>
    <property type="molecule type" value="Genomic_DNA"/>
</dbReference>
<dbReference type="Gene3D" id="3.40.50.800">
    <property type="entry name" value="Anticodon-binding domain"/>
    <property type="match status" value="1"/>
</dbReference>
<dbReference type="InterPro" id="IPR045864">
    <property type="entry name" value="aa-tRNA-synth_II/BPL/LPL"/>
</dbReference>
<feature type="compositionally biased region" description="Basic and acidic residues" evidence="13">
    <location>
        <begin position="405"/>
        <end position="415"/>
    </location>
</feature>
<keyword evidence="16" id="KW-0648">Protein biosynthesis</keyword>
<comment type="catalytic activity">
    <reaction evidence="8">
        <text>L-threonyl-[protein] + ATP = O-phospho-L-threonyl-[protein] + ADP + H(+)</text>
        <dbReference type="Rhea" id="RHEA:46608"/>
        <dbReference type="Rhea" id="RHEA-COMP:11060"/>
        <dbReference type="Rhea" id="RHEA-COMP:11605"/>
        <dbReference type="ChEBI" id="CHEBI:15378"/>
        <dbReference type="ChEBI" id="CHEBI:30013"/>
        <dbReference type="ChEBI" id="CHEBI:30616"/>
        <dbReference type="ChEBI" id="CHEBI:61977"/>
        <dbReference type="ChEBI" id="CHEBI:456216"/>
        <dbReference type="EC" id="2.7.11.1"/>
    </reaction>
</comment>
<feature type="binding site" evidence="11">
    <location>
        <position position="320"/>
    </location>
    <ligand>
        <name>ATP</name>
        <dbReference type="ChEBI" id="CHEBI:30616"/>
    </ligand>
</feature>
<feature type="region of interest" description="Disordered" evidence="13">
    <location>
        <begin position="1667"/>
        <end position="1697"/>
    </location>
</feature>
<evidence type="ECO:0000256" key="7">
    <source>
        <dbReference type="ARBA" id="ARBA00023193"/>
    </source>
</evidence>
<feature type="region of interest" description="Disordered" evidence="13">
    <location>
        <begin position="709"/>
        <end position="754"/>
    </location>
</feature>
<comment type="catalytic activity">
    <reaction evidence="9">
        <text>L-seryl-[protein] + ATP = O-phospho-L-seryl-[protein] + ADP + H(+)</text>
        <dbReference type="Rhea" id="RHEA:17989"/>
        <dbReference type="Rhea" id="RHEA-COMP:9863"/>
        <dbReference type="Rhea" id="RHEA-COMP:11604"/>
        <dbReference type="ChEBI" id="CHEBI:15378"/>
        <dbReference type="ChEBI" id="CHEBI:29999"/>
        <dbReference type="ChEBI" id="CHEBI:30616"/>
        <dbReference type="ChEBI" id="CHEBI:83421"/>
        <dbReference type="ChEBI" id="CHEBI:456216"/>
        <dbReference type="EC" id="2.7.11.1"/>
    </reaction>
</comment>
<evidence type="ECO:0000259" key="15">
    <source>
        <dbReference type="PROSITE" id="PS50908"/>
    </source>
</evidence>
<feature type="compositionally biased region" description="Low complexity" evidence="13">
    <location>
        <begin position="587"/>
        <end position="609"/>
    </location>
</feature>
<feature type="active site" description="Proton acceptor" evidence="10">
    <location>
        <position position="688"/>
    </location>
</feature>
<feature type="compositionally biased region" description="Basic and acidic residues" evidence="13">
    <location>
        <begin position="1234"/>
        <end position="1265"/>
    </location>
</feature>
<sequence>MDESEAAQEIEALRAIWPELQDRPPVWNCPAIAIPVCPLGSLDAKRPTRITVVVIFNPRYPKVPPRLELESPSQLDEDEVARLKHMLDVKAAEVAGTGMVMVHDLLVLTNDFLSDKNRADEERSRGGDESLFQKMLTEEQRQRDKREEEERAEEKRQRDEEAKELLEEEAKGEAQWAVVREKLEQERERAASAGFLGAMEGVIPEVSAGGEHEHDTGGEGAQDQEAGAAGERGGLGREEDDEDSNASDDSWMNHPQDNHNGADRRFPAGGGGGEGGSGAVKERSSWYRSQFKELENLGKGGFGTVVKVRNRVDRRLYAVKKVGLDPFDKETNRKIRREVTTISTLIHKNIVRYYQAWLEGGGGAFPAAVEEEHSGDEDDDDDDEDDHLPRDTGTMSTGLEDNEADGSHVHFDDGVGGRGCRARHSMQLGEGDAGSTVAVGGEDSSAAPGTTAVLGKKAKRLLRKQARKKKRLLVVAAATAAAVGSGDAGVAGKGWEGTTDQEGSNDQGNTGSEEGSWGSGGGDYRSHGQGKLVSDAEFFQYFGSPERARQVSDAGAPPVPASWSSEDALMQLYEETRRNRDRGNKPSAASAASSSAKTPNRSLPSSLPGSPRPGGTGGLDSLIAPPPPVTRGGERQFLYIQMEYCENTLRHLIDHGELWREEQRCWRLFRQMLEGVDFIHSKGIIHRDLTPPNVFLDGEENVKLGDFGLATSKKPRTKGGGVNKLDRGAPYDDDDDDSTNADGGLTTSNGNYDGGGSMSSAFPSVFGELELPLSDTSQLTDGVGTGPYIAPEQGARFGQYNHKADMWSLGVILFEMLAPRFSTLMERAGVMTALRSPGGVEFPPAFEERVPDNAKQVIRWLLMTDADARPTAAELLSSALLPPKLEVEASFLREALRVMGNPESDTFQVIVKALLDQETAEHVEHWYDHEPLKTVSARIPIEAPAVALVCDGLRRVFETHGATPVAPPTIRPKPPPSLAPPALASRGLVRLVDRKGAVVTLPGNLTVPFARFVARSGVTRLKRYQIDRIFLAGGAGESDDPSSDRSCVEAWEADFDIISSGHSSSAAAASYGGAGRGVDGNSGITARLPTSLGGDGRGVRAALGHHDSGEGRFEVAEAEAVLVISQVMGTFEGFLGPWFLRLGHVKMSQAILELCGVPQDVRPIVTGLLGKLARGSITPAKAFSEVGSKGLSEETLLNVRPFLHHMGKEPFEALSRLEVLVQRIPAVKSVMELPGRRSEHAASRDRNRTDSADSRAGGDRSDGDPRGGSIGRRSRRRGGGGDSSTAAGFGLGGAVRTGGELDGECWKGGVVVMPSFVMLDLGLTQRQGSYASGTVFQAALVNGASLSGRGDEGYRTSLTVAEGGRYDDLVAKHRYHLRATSKVSGSSALCAVGVRFAVEKLASMLVTPRNESLPGLKNQPQISRRPVDAIVCAGGGFESQGLQERVLVAARLWAGGIRAEYLATDALVRAGAGKGGGLEGAAEACLSLGIPFVVVVRPHTLVAKKAVKVMSVMEKGGGQLEVPLDHLAQHVMTRQEYKNYSTLERKAASLLDAAIAGPIEGKREGNGPLVLATEASFAAVRGLTTCYMLYGAESKSLQEFLADHPEKKVLRNLLTSLQQVEEGGRRKGGGGRGQQQGKGGRDQQAQSSSHARQVFVYSQPDEVMDIMTFSNPSASGGLLGHHQSSASSSARAGRGLR</sequence>
<dbReference type="EC" id="2.7.11.1" evidence="1"/>
<dbReference type="SUPFAM" id="SSF55681">
    <property type="entry name" value="Class II aaRS and biotin synthetases"/>
    <property type="match status" value="1"/>
</dbReference>
<dbReference type="SUPFAM" id="SSF56112">
    <property type="entry name" value="Protein kinase-like (PK-like)"/>
    <property type="match status" value="1"/>
</dbReference>
<keyword evidence="7" id="KW-0652">Protein synthesis inhibitor</keyword>
<dbReference type="Gene3D" id="3.30.200.20">
    <property type="entry name" value="Phosphorylase Kinase, domain 1"/>
    <property type="match status" value="1"/>
</dbReference>
<evidence type="ECO:0000256" key="8">
    <source>
        <dbReference type="ARBA" id="ARBA00047899"/>
    </source>
</evidence>
<evidence type="ECO:0000256" key="1">
    <source>
        <dbReference type="ARBA" id="ARBA00012513"/>
    </source>
</evidence>
<evidence type="ECO:0000313" key="17">
    <source>
        <dbReference type="Proteomes" id="UP000002630"/>
    </source>
</evidence>
<evidence type="ECO:0000256" key="4">
    <source>
        <dbReference type="ARBA" id="ARBA00022741"/>
    </source>
</evidence>
<dbReference type="InParanoid" id="D7G2X9"/>
<dbReference type="GO" id="GO:0005524">
    <property type="term" value="F:ATP binding"/>
    <property type="evidence" value="ECO:0007669"/>
    <property type="project" value="UniProtKB-UniRule"/>
</dbReference>
<evidence type="ECO:0000256" key="5">
    <source>
        <dbReference type="ARBA" id="ARBA00022777"/>
    </source>
</evidence>
<feature type="region of interest" description="Disordered" evidence="13">
    <location>
        <begin position="371"/>
        <end position="419"/>
    </location>
</feature>
<dbReference type="InterPro" id="IPR017441">
    <property type="entry name" value="Protein_kinase_ATP_BS"/>
</dbReference>
<accession>D7G2X9</accession>
<evidence type="ECO:0000256" key="12">
    <source>
        <dbReference type="PROSITE-ProRule" id="PRU10141"/>
    </source>
</evidence>
<feature type="compositionally biased region" description="Polar residues" evidence="13">
    <location>
        <begin position="498"/>
        <end position="510"/>
    </location>
</feature>
<feature type="region of interest" description="Disordered" evidence="13">
    <location>
        <begin position="208"/>
        <end position="282"/>
    </location>
</feature>
<dbReference type="Pfam" id="PF05773">
    <property type="entry name" value="RWD"/>
    <property type="match status" value="1"/>
</dbReference>
<feature type="binding site" evidence="11">
    <location>
        <begin position="297"/>
        <end position="305"/>
    </location>
    <ligand>
        <name>ATP</name>
        <dbReference type="ChEBI" id="CHEBI:30616"/>
    </ligand>
</feature>
<feature type="compositionally biased region" description="Basic and acidic residues" evidence="13">
    <location>
        <begin position="136"/>
        <end position="172"/>
    </location>
</feature>
<dbReference type="Proteomes" id="UP000002630">
    <property type="component" value="Linkage Group LG14"/>
</dbReference>
<dbReference type="InterPro" id="IPR036621">
    <property type="entry name" value="Anticodon-bd_dom_sf"/>
</dbReference>
<feature type="region of interest" description="Disordered" evidence="13">
    <location>
        <begin position="485"/>
        <end position="529"/>
    </location>
</feature>
<dbReference type="GO" id="GO:0003743">
    <property type="term" value="F:translation initiation factor activity"/>
    <property type="evidence" value="ECO:0007669"/>
    <property type="project" value="UniProtKB-KW"/>
</dbReference>
<dbReference type="EMBL" id="FN648696">
    <property type="protein sequence ID" value="CBJ48836.1"/>
    <property type="molecule type" value="Genomic_DNA"/>
</dbReference>
<dbReference type="Gene3D" id="3.10.110.10">
    <property type="entry name" value="Ubiquitin Conjugating Enzyme"/>
    <property type="match status" value="1"/>
</dbReference>
<dbReference type="GO" id="GO:0005634">
    <property type="term" value="C:nucleus"/>
    <property type="evidence" value="ECO:0007669"/>
    <property type="project" value="TreeGrafter"/>
</dbReference>
<feature type="region of interest" description="Disordered" evidence="13">
    <location>
        <begin position="118"/>
        <end position="173"/>
    </location>
</feature>
<evidence type="ECO:0000256" key="2">
    <source>
        <dbReference type="ARBA" id="ARBA00022527"/>
    </source>
</evidence>
<dbReference type="InterPro" id="IPR011009">
    <property type="entry name" value="Kinase-like_dom_sf"/>
</dbReference>
<keyword evidence="16" id="KW-0396">Initiation factor</keyword>
<dbReference type="Pfam" id="PF00069">
    <property type="entry name" value="Pkinase"/>
    <property type="match status" value="3"/>
</dbReference>
<feature type="compositionally biased region" description="Basic and acidic residues" evidence="13">
    <location>
        <begin position="256"/>
        <end position="266"/>
    </location>
</feature>
<dbReference type="CDD" id="cd23823">
    <property type="entry name" value="RWD_GCN2"/>
    <property type="match status" value="1"/>
</dbReference>
<dbReference type="GO" id="GO:0017148">
    <property type="term" value="P:negative regulation of translation"/>
    <property type="evidence" value="ECO:0007669"/>
    <property type="project" value="UniProtKB-KW"/>
</dbReference>
<dbReference type="STRING" id="2880.D7G2X9"/>
<feature type="region of interest" description="Disordered" evidence="13">
    <location>
        <begin position="1232"/>
        <end position="1289"/>
    </location>
</feature>
<dbReference type="eggNOG" id="KOG1035">
    <property type="taxonomic scope" value="Eukaryota"/>
</dbReference>
<keyword evidence="4 11" id="KW-0547">Nucleotide-binding</keyword>
<organism evidence="16 17">
    <name type="scientific">Ectocarpus siliculosus</name>
    <name type="common">Brown alga</name>
    <name type="synonym">Conferva siliculosa</name>
    <dbReference type="NCBI Taxonomy" id="2880"/>
    <lineage>
        <taxon>Eukaryota</taxon>
        <taxon>Sar</taxon>
        <taxon>Stramenopiles</taxon>
        <taxon>Ochrophyta</taxon>
        <taxon>PX clade</taxon>
        <taxon>Phaeophyceae</taxon>
        <taxon>Ectocarpales</taxon>
        <taxon>Ectocarpaceae</taxon>
        <taxon>Ectocarpus</taxon>
    </lineage>
</organism>
<dbReference type="PANTHER" id="PTHR11042:SF136">
    <property type="entry name" value="EIF-2-ALPHA KINASE GCN2"/>
    <property type="match status" value="1"/>
</dbReference>
<keyword evidence="2" id="KW-0723">Serine/threonine-protein kinase</keyword>
<feature type="domain" description="Protein kinase" evidence="14">
    <location>
        <begin position="291"/>
        <end position="881"/>
    </location>
</feature>
<evidence type="ECO:0000259" key="14">
    <source>
        <dbReference type="PROSITE" id="PS50011"/>
    </source>
</evidence>
<feature type="region of interest" description="Disordered" evidence="13">
    <location>
        <begin position="1619"/>
        <end position="1651"/>
    </location>
</feature>
<dbReference type="OMA" id="WFLRIND"/>
<feature type="compositionally biased region" description="Low complexity" evidence="13">
    <location>
        <begin position="1673"/>
        <end position="1697"/>
    </location>
</feature>
<keyword evidence="3" id="KW-0808">Transferase</keyword>
<dbReference type="Gene3D" id="1.10.510.10">
    <property type="entry name" value="Transferase(Phosphotransferase) domain 1"/>
    <property type="match status" value="1"/>
</dbReference>
<dbReference type="GO" id="GO:0004694">
    <property type="term" value="F:eukaryotic translation initiation factor 2alpha kinase activity"/>
    <property type="evidence" value="ECO:0007669"/>
    <property type="project" value="InterPro"/>
</dbReference>
<evidence type="ECO:0000256" key="9">
    <source>
        <dbReference type="ARBA" id="ARBA00048679"/>
    </source>
</evidence>
<evidence type="ECO:0000256" key="13">
    <source>
        <dbReference type="SAM" id="MobiDB-lite"/>
    </source>
</evidence>
<feature type="compositionally biased region" description="Gly residues" evidence="13">
    <location>
        <begin position="486"/>
        <end position="495"/>
    </location>
</feature>
<dbReference type="PANTHER" id="PTHR11042">
    <property type="entry name" value="EUKARYOTIC TRANSLATION INITIATION FACTOR 2-ALPHA KINASE EIF2-ALPHA KINASE -RELATED"/>
    <property type="match status" value="1"/>
</dbReference>
<dbReference type="PROSITE" id="PS50011">
    <property type="entry name" value="PROTEIN_KINASE_DOM"/>
    <property type="match status" value="1"/>
</dbReference>
<keyword evidence="5 16" id="KW-0418">Kinase</keyword>
<name>D7G2X9_ECTSI</name>
<evidence type="ECO:0000256" key="11">
    <source>
        <dbReference type="PIRSR" id="PIRSR000660-2"/>
    </source>
</evidence>
<dbReference type="InterPro" id="IPR016135">
    <property type="entry name" value="UBQ-conjugating_enzyme/RWD"/>
</dbReference>
<dbReference type="Gene3D" id="3.30.930.10">
    <property type="entry name" value="Bira Bifunctional Protein, Domain 2"/>
    <property type="match status" value="1"/>
</dbReference>
<feature type="compositionally biased region" description="Acidic residues" evidence="13">
    <location>
        <begin position="373"/>
        <end position="386"/>
    </location>
</feature>
<dbReference type="SMART" id="SM00591">
    <property type="entry name" value="RWD"/>
    <property type="match status" value="1"/>
</dbReference>
<dbReference type="GO" id="GO:0000077">
    <property type="term" value="P:DNA damage checkpoint signaling"/>
    <property type="evidence" value="ECO:0007669"/>
    <property type="project" value="InterPro"/>
</dbReference>
<proteinExistence type="predicted"/>
<dbReference type="GO" id="GO:0005829">
    <property type="term" value="C:cytosol"/>
    <property type="evidence" value="ECO:0007669"/>
    <property type="project" value="TreeGrafter"/>
</dbReference>
<feature type="compositionally biased region" description="Basic and acidic residues" evidence="13">
    <location>
        <begin position="118"/>
        <end position="128"/>
    </location>
</feature>
<dbReference type="InterPro" id="IPR006575">
    <property type="entry name" value="RWD_dom"/>
</dbReference>
<evidence type="ECO:0000256" key="3">
    <source>
        <dbReference type="ARBA" id="ARBA00022679"/>
    </source>
</evidence>
<evidence type="ECO:0000256" key="6">
    <source>
        <dbReference type="ARBA" id="ARBA00022840"/>
    </source>
</evidence>
<feature type="domain" description="RWD" evidence="15">
    <location>
        <begin position="8"/>
        <end position="116"/>
    </location>
</feature>
<feature type="region of interest" description="Disordered" evidence="13">
    <location>
        <begin position="577"/>
        <end position="630"/>
    </location>
</feature>
<dbReference type="PROSITE" id="PS00107">
    <property type="entry name" value="PROTEIN_KINASE_ATP"/>
    <property type="match status" value="1"/>
</dbReference>
<reference evidence="16 17" key="1">
    <citation type="journal article" date="2010" name="Nature">
        <title>The Ectocarpus genome and the independent evolution of multicellularity in brown algae.</title>
        <authorList>
            <person name="Cock J.M."/>
            <person name="Sterck L."/>
            <person name="Rouze P."/>
            <person name="Scornet D."/>
            <person name="Allen A.E."/>
            <person name="Amoutzias G."/>
            <person name="Anthouard V."/>
            <person name="Artiguenave F."/>
            <person name="Aury J.M."/>
            <person name="Badger J.H."/>
            <person name="Beszteri B."/>
            <person name="Billiau K."/>
            <person name="Bonnet E."/>
            <person name="Bothwell J.H."/>
            <person name="Bowler C."/>
            <person name="Boyen C."/>
            <person name="Brownlee C."/>
            <person name="Carrano C.J."/>
            <person name="Charrier B."/>
            <person name="Cho G.Y."/>
            <person name="Coelho S.M."/>
            <person name="Collen J."/>
            <person name="Corre E."/>
            <person name="Da Silva C."/>
            <person name="Delage L."/>
            <person name="Delaroque N."/>
            <person name="Dittami S.M."/>
            <person name="Doulbeau S."/>
            <person name="Elias M."/>
            <person name="Farnham G."/>
            <person name="Gachon C.M."/>
            <person name="Gschloessl B."/>
            <person name="Heesch S."/>
            <person name="Jabbari K."/>
            <person name="Jubin C."/>
            <person name="Kawai H."/>
            <person name="Kimura K."/>
            <person name="Kloareg B."/>
            <person name="Kupper F.C."/>
            <person name="Lang D."/>
            <person name="Le Bail A."/>
            <person name="Leblanc C."/>
            <person name="Lerouge P."/>
            <person name="Lohr M."/>
            <person name="Lopez P.J."/>
            <person name="Martens C."/>
            <person name="Maumus F."/>
            <person name="Michel G."/>
            <person name="Miranda-Saavedra D."/>
            <person name="Morales J."/>
            <person name="Moreau H."/>
            <person name="Motomura T."/>
            <person name="Nagasato C."/>
            <person name="Napoli C.A."/>
            <person name="Nelson D.R."/>
            <person name="Nyvall-Collen P."/>
            <person name="Peters A.F."/>
            <person name="Pommier C."/>
            <person name="Potin P."/>
            <person name="Poulain J."/>
            <person name="Quesneville H."/>
            <person name="Read B."/>
            <person name="Rensing S.A."/>
            <person name="Ritter A."/>
            <person name="Rousvoal S."/>
            <person name="Samanta M."/>
            <person name="Samson G."/>
            <person name="Schroeder D.C."/>
            <person name="Segurens B."/>
            <person name="Strittmatter M."/>
            <person name="Tonon T."/>
            <person name="Tregear J.W."/>
            <person name="Valentin K."/>
            <person name="von Dassow P."/>
            <person name="Yamagishi T."/>
            <person name="Van de Peer Y."/>
            <person name="Wincker P."/>
        </authorList>
    </citation>
    <scope>NUCLEOTIDE SEQUENCE [LARGE SCALE GENOMIC DNA]</scope>
    <source>
        <strain evidence="17">Ec32 / CCAP1310/4</strain>
    </source>
</reference>
<feature type="compositionally biased region" description="Gly residues" evidence="13">
    <location>
        <begin position="268"/>
        <end position="278"/>
    </location>
</feature>
<dbReference type="PROSITE" id="PS50908">
    <property type="entry name" value="RWD"/>
    <property type="match status" value="1"/>
</dbReference>
<keyword evidence="17" id="KW-1185">Reference proteome</keyword>
<evidence type="ECO:0000256" key="10">
    <source>
        <dbReference type="PIRSR" id="PIRSR000660-1"/>
    </source>
</evidence>
<dbReference type="InterPro" id="IPR050339">
    <property type="entry name" value="CC_SR_Kinase"/>
</dbReference>
<protein>
    <recommendedName>
        <fullName evidence="1">non-specific serine/threonine protein kinase</fullName>
        <ecNumber evidence="1">2.7.11.1</ecNumber>
    </recommendedName>
</protein>
<evidence type="ECO:0000313" key="16">
    <source>
        <dbReference type="EMBL" id="CBJ48836.1"/>
    </source>
</evidence>
<dbReference type="OrthoDB" id="6778822at2759"/>
<keyword evidence="6 11" id="KW-0067">ATP-binding</keyword>
<feature type="binding site" evidence="12">
    <location>
        <position position="321"/>
    </location>
    <ligand>
        <name>ATP</name>
        <dbReference type="ChEBI" id="CHEBI:30616"/>
    </ligand>
</feature>